<evidence type="ECO:0000313" key="2">
    <source>
        <dbReference type="EMBL" id="GBP47915.1"/>
    </source>
</evidence>
<comment type="caution">
    <text evidence="2">The sequence shown here is derived from an EMBL/GenBank/DDBJ whole genome shotgun (WGS) entry which is preliminary data.</text>
</comment>
<evidence type="ECO:0000256" key="1">
    <source>
        <dbReference type="SAM" id="MobiDB-lite"/>
    </source>
</evidence>
<dbReference type="Proteomes" id="UP000299102">
    <property type="component" value="Unassembled WGS sequence"/>
</dbReference>
<name>A0A4C1WCS0_EUMVA</name>
<dbReference type="AlphaFoldDB" id="A0A4C1WCS0"/>
<protein>
    <submittedName>
        <fullName evidence="2">Uncharacterized protein</fullName>
    </submittedName>
</protein>
<accession>A0A4C1WCS0</accession>
<organism evidence="2 3">
    <name type="scientific">Eumeta variegata</name>
    <name type="common">Bagworm moth</name>
    <name type="synonym">Eumeta japonica</name>
    <dbReference type="NCBI Taxonomy" id="151549"/>
    <lineage>
        <taxon>Eukaryota</taxon>
        <taxon>Metazoa</taxon>
        <taxon>Ecdysozoa</taxon>
        <taxon>Arthropoda</taxon>
        <taxon>Hexapoda</taxon>
        <taxon>Insecta</taxon>
        <taxon>Pterygota</taxon>
        <taxon>Neoptera</taxon>
        <taxon>Endopterygota</taxon>
        <taxon>Lepidoptera</taxon>
        <taxon>Glossata</taxon>
        <taxon>Ditrysia</taxon>
        <taxon>Tineoidea</taxon>
        <taxon>Psychidae</taxon>
        <taxon>Oiketicinae</taxon>
        <taxon>Eumeta</taxon>
    </lineage>
</organism>
<proteinExistence type="predicted"/>
<keyword evidence="3" id="KW-1185">Reference proteome</keyword>
<feature type="region of interest" description="Disordered" evidence="1">
    <location>
        <begin position="54"/>
        <end position="80"/>
    </location>
</feature>
<dbReference type="EMBL" id="BGZK01000512">
    <property type="protein sequence ID" value="GBP47915.1"/>
    <property type="molecule type" value="Genomic_DNA"/>
</dbReference>
<sequence>MGERVPICRERTIPVRGSAIWAEARVCPGRAARFDDAPPLLQNGILERLSAERSASLDEHKDLRNFTHHRGEDRGNGRNL</sequence>
<evidence type="ECO:0000313" key="3">
    <source>
        <dbReference type="Proteomes" id="UP000299102"/>
    </source>
</evidence>
<reference evidence="2 3" key="1">
    <citation type="journal article" date="2019" name="Commun. Biol.">
        <title>The bagworm genome reveals a unique fibroin gene that provides high tensile strength.</title>
        <authorList>
            <person name="Kono N."/>
            <person name="Nakamura H."/>
            <person name="Ohtoshi R."/>
            <person name="Tomita M."/>
            <person name="Numata K."/>
            <person name="Arakawa K."/>
        </authorList>
    </citation>
    <scope>NUCLEOTIDE SEQUENCE [LARGE SCALE GENOMIC DNA]</scope>
</reference>
<gene>
    <name evidence="2" type="ORF">EVAR_33632_1</name>
</gene>